<dbReference type="RefSeq" id="WP_013256074.1">
    <property type="nucleotide sequence ID" value="NC_014364.1"/>
</dbReference>
<organism evidence="2 3">
    <name type="scientific">Sediminispirochaeta smaragdinae (strain DSM 11293 / JCM 15392 / SEBR 4228)</name>
    <name type="common">Spirochaeta smaragdinae</name>
    <dbReference type="NCBI Taxonomy" id="573413"/>
    <lineage>
        <taxon>Bacteria</taxon>
        <taxon>Pseudomonadati</taxon>
        <taxon>Spirochaetota</taxon>
        <taxon>Spirochaetia</taxon>
        <taxon>Spirochaetales</taxon>
        <taxon>Spirochaetaceae</taxon>
        <taxon>Sediminispirochaeta</taxon>
    </lineage>
</organism>
<dbReference type="KEGG" id="ssm:Spirs_3527"/>
<reference evidence="2 3" key="1">
    <citation type="journal article" date="2010" name="Stand. Genomic Sci.">
        <title>Complete genome sequence of Spirochaeta smaragdinae type strain (SEBR 4228).</title>
        <authorList>
            <person name="Mavromatis K."/>
            <person name="Yasawong M."/>
            <person name="Chertkov O."/>
            <person name="Lapidus A."/>
            <person name="Lucas S."/>
            <person name="Nolan M."/>
            <person name="Del Rio T.G."/>
            <person name="Tice H."/>
            <person name="Cheng J.F."/>
            <person name="Pitluck S."/>
            <person name="Liolios K."/>
            <person name="Ivanova N."/>
            <person name="Tapia R."/>
            <person name="Han C."/>
            <person name="Bruce D."/>
            <person name="Goodwin L."/>
            <person name="Pati A."/>
            <person name="Chen A."/>
            <person name="Palaniappan K."/>
            <person name="Land M."/>
            <person name="Hauser L."/>
            <person name="Chang Y.J."/>
            <person name="Jeffries C.D."/>
            <person name="Detter J.C."/>
            <person name="Rohde M."/>
            <person name="Brambilla E."/>
            <person name="Spring S."/>
            <person name="Goker M."/>
            <person name="Sikorski J."/>
            <person name="Woyke T."/>
            <person name="Bristow J."/>
            <person name="Eisen J.A."/>
            <person name="Markowitz V."/>
            <person name="Hugenholtz P."/>
            <person name="Klenk H.P."/>
            <person name="Kyrpides N.C."/>
        </authorList>
    </citation>
    <scope>NUCLEOTIDE SEQUENCE [LARGE SCALE GENOMIC DNA]</scope>
    <source>
        <strain evidence="3">DSM 11293 / JCM 15392 / SEBR 4228</strain>
    </source>
</reference>
<dbReference type="PANTHER" id="PTHR43667:SF2">
    <property type="entry name" value="FATTY ACID C-METHYL TRANSFERASE"/>
    <property type="match status" value="1"/>
</dbReference>
<dbReference type="Gene3D" id="3.40.50.150">
    <property type="entry name" value="Vaccinia Virus protein VP39"/>
    <property type="match status" value="1"/>
</dbReference>
<dbReference type="eggNOG" id="COG2518">
    <property type="taxonomic scope" value="Bacteria"/>
</dbReference>
<dbReference type="InterPro" id="IPR029063">
    <property type="entry name" value="SAM-dependent_MTases_sf"/>
</dbReference>
<evidence type="ECO:0000259" key="1">
    <source>
        <dbReference type="Pfam" id="PF13649"/>
    </source>
</evidence>
<sequence>MVNKTSTEIVYPSWESYEALLRHGPDDGKKAESFWDSRARQFNKHQIEGKSRLHEHTVTSLVHRELITPGSSILEIGAGSGRYTLPLAKVSGHVTATDISAQMLAHLKENAAAAGLSNIDTRKLDWNTIELGTLGFEKQFDLVFAAMCPAVRSKNGLEKMSRASCQSCVVAQFIESRAPAGQKGTSPEAVSGRHDPHNDRDALYAMFNLLWLQGYTPEIRYKKETEANGASTTLALISWEVQ</sequence>
<dbReference type="PANTHER" id="PTHR43667">
    <property type="entry name" value="CYCLOPROPANE-FATTY-ACYL-PHOSPHOLIPID SYNTHASE"/>
    <property type="match status" value="1"/>
</dbReference>
<dbReference type="InterPro" id="IPR050723">
    <property type="entry name" value="CFA/CMAS"/>
</dbReference>
<dbReference type="GO" id="GO:0008168">
    <property type="term" value="F:methyltransferase activity"/>
    <property type="evidence" value="ECO:0007669"/>
    <property type="project" value="UniProtKB-KW"/>
</dbReference>
<accession>E1R7B0</accession>
<protein>
    <submittedName>
        <fullName evidence="2">Methyltransferase type 11</fullName>
    </submittedName>
</protein>
<dbReference type="Proteomes" id="UP000002318">
    <property type="component" value="Chromosome"/>
</dbReference>
<keyword evidence="3" id="KW-1185">Reference proteome</keyword>
<dbReference type="EMBL" id="CP002116">
    <property type="protein sequence ID" value="ADK82615.1"/>
    <property type="molecule type" value="Genomic_DNA"/>
</dbReference>
<proteinExistence type="predicted"/>
<name>E1R7B0_SEDSS</name>
<dbReference type="AlphaFoldDB" id="E1R7B0"/>
<dbReference type="GO" id="GO:0032259">
    <property type="term" value="P:methylation"/>
    <property type="evidence" value="ECO:0007669"/>
    <property type="project" value="UniProtKB-KW"/>
</dbReference>
<dbReference type="InterPro" id="IPR041698">
    <property type="entry name" value="Methyltransf_25"/>
</dbReference>
<feature type="domain" description="Methyltransferase" evidence="1">
    <location>
        <begin position="73"/>
        <end position="153"/>
    </location>
</feature>
<dbReference type="HOGENOM" id="CLU_060275_2_0_12"/>
<dbReference type="Pfam" id="PF13649">
    <property type="entry name" value="Methyltransf_25"/>
    <property type="match status" value="1"/>
</dbReference>
<dbReference type="STRING" id="573413.Spirs_3527"/>
<gene>
    <name evidence="2" type="ordered locus">Spirs_3527</name>
</gene>
<dbReference type="SUPFAM" id="SSF53335">
    <property type="entry name" value="S-adenosyl-L-methionine-dependent methyltransferases"/>
    <property type="match status" value="1"/>
</dbReference>
<dbReference type="OrthoDB" id="9810615at2"/>
<keyword evidence="2" id="KW-0808">Transferase</keyword>
<dbReference type="CDD" id="cd02440">
    <property type="entry name" value="AdoMet_MTases"/>
    <property type="match status" value="1"/>
</dbReference>
<evidence type="ECO:0000313" key="2">
    <source>
        <dbReference type="EMBL" id="ADK82615.1"/>
    </source>
</evidence>
<keyword evidence="2" id="KW-0489">Methyltransferase</keyword>
<evidence type="ECO:0000313" key="3">
    <source>
        <dbReference type="Proteomes" id="UP000002318"/>
    </source>
</evidence>